<dbReference type="GO" id="GO:0007218">
    <property type="term" value="P:neuropeptide signaling pathway"/>
    <property type="evidence" value="ECO:0007669"/>
    <property type="project" value="UniProtKB-KW"/>
</dbReference>
<dbReference type="AlphaFoldDB" id="A0A7I4YT30"/>
<dbReference type="WBParaSite" id="HCON_00131250-00001">
    <property type="protein sequence ID" value="HCON_00131250-00001"/>
    <property type="gene ID" value="HCON_00131250"/>
</dbReference>
<protein>
    <submittedName>
        <fullName evidence="10">FMRFamide-related neuropeptide</fullName>
    </submittedName>
</protein>
<keyword evidence="4" id="KW-0165">Cleavage on pair of basic residues</keyword>
<accession>A0A7I4YT30</accession>
<evidence type="ECO:0000256" key="5">
    <source>
        <dbReference type="ARBA" id="ARBA00022815"/>
    </source>
</evidence>
<keyword evidence="8" id="KW-0732">Signal</keyword>
<feature type="region of interest" description="Disordered" evidence="7">
    <location>
        <begin position="79"/>
        <end position="98"/>
    </location>
</feature>
<comment type="subcellular location">
    <subcellularLocation>
        <location evidence="1">Secreted</location>
    </subcellularLocation>
</comment>
<evidence type="ECO:0000256" key="8">
    <source>
        <dbReference type="SAM" id="SignalP"/>
    </source>
</evidence>
<evidence type="ECO:0000313" key="9">
    <source>
        <dbReference type="Proteomes" id="UP000025227"/>
    </source>
</evidence>
<proteinExistence type="inferred from homology"/>
<dbReference type="PANTHER" id="PTHR20986">
    <property type="entry name" value="FMRFAMIDE-RELATED PEPTIDES"/>
    <property type="match status" value="1"/>
</dbReference>
<evidence type="ECO:0000256" key="2">
    <source>
        <dbReference type="ARBA" id="ARBA00006356"/>
    </source>
</evidence>
<evidence type="ECO:0000256" key="6">
    <source>
        <dbReference type="ARBA" id="ARBA00023320"/>
    </source>
</evidence>
<feature type="chain" id="PRO_5029866773" evidence="8">
    <location>
        <begin position="30"/>
        <end position="98"/>
    </location>
</feature>
<sequence>LCTTPFVMKSIKLTILSLISAVVLVKVSAQDQDALADYCAQPQNREVCEQLLSALSARFETVPQMDKRKPSFVRFGKRSEGDSAMEKRKPSFVRFGRK</sequence>
<dbReference type="GO" id="GO:0005576">
    <property type="term" value="C:extracellular region"/>
    <property type="evidence" value="ECO:0007669"/>
    <property type="project" value="UniProtKB-SubCell"/>
</dbReference>
<keyword evidence="3" id="KW-0964">Secreted</keyword>
<feature type="compositionally biased region" description="Basic and acidic residues" evidence="7">
    <location>
        <begin position="79"/>
        <end position="89"/>
    </location>
</feature>
<name>A0A7I4YT30_HAECO</name>
<evidence type="ECO:0000313" key="10">
    <source>
        <dbReference type="WBParaSite" id="HCON_00131250-00001"/>
    </source>
</evidence>
<comment type="similarity">
    <text evidence="2">Belongs to the FARP (FMRFamide related peptide) family.</text>
</comment>
<evidence type="ECO:0000256" key="7">
    <source>
        <dbReference type="SAM" id="MobiDB-lite"/>
    </source>
</evidence>
<keyword evidence="5" id="KW-0027">Amidation</keyword>
<keyword evidence="6" id="KW-0527">Neuropeptide</keyword>
<evidence type="ECO:0000256" key="3">
    <source>
        <dbReference type="ARBA" id="ARBA00022525"/>
    </source>
</evidence>
<evidence type="ECO:0000256" key="4">
    <source>
        <dbReference type="ARBA" id="ARBA00022685"/>
    </source>
</evidence>
<dbReference type="InterPro" id="IPR051041">
    <property type="entry name" value="FMRFamide-related_np"/>
</dbReference>
<dbReference type="Proteomes" id="UP000025227">
    <property type="component" value="Unplaced"/>
</dbReference>
<keyword evidence="9" id="KW-1185">Reference proteome</keyword>
<organism evidence="9 10">
    <name type="scientific">Haemonchus contortus</name>
    <name type="common">Barber pole worm</name>
    <dbReference type="NCBI Taxonomy" id="6289"/>
    <lineage>
        <taxon>Eukaryota</taxon>
        <taxon>Metazoa</taxon>
        <taxon>Ecdysozoa</taxon>
        <taxon>Nematoda</taxon>
        <taxon>Chromadorea</taxon>
        <taxon>Rhabditida</taxon>
        <taxon>Rhabditina</taxon>
        <taxon>Rhabditomorpha</taxon>
        <taxon>Strongyloidea</taxon>
        <taxon>Trichostrongylidae</taxon>
        <taxon>Haemonchus</taxon>
    </lineage>
</organism>
<reference evidence="10" key="1">
    <citation type="submission" date="2020-12" db="UniProtKB">
        <authorList>
            <consortium name="WormBaseParasite"/>
        </authorList>
    </citation>
    <scope>IDENTIFICATION</scope>
    <source>
        <strain evidence="10">MHco3</strain>
    </source>
</reference>
<dbReference type="OMA" id="CAQPQNR"/>
<dbReference type="PANTHER" id="PTHR20986:SF24">
    <property type="entry name" value="FMRFAMIDE-LIKE NEUROPEPTIDES 1"/>
    <property type="match status" value="1"/>
</dbReference>
<feature type="signal peptide" evidence="8">
    <location>
        <begin position="1"/>
        <end position="29"/>
    </location>
</feature>
<evidence type="ECO:0000256" key="1">
    <source>
        <dbReference type="ARBA" id="ARBA00004613"/>
    </source>
</evidence>
<dbReference type="OrthoDB" id="5805967at2759"/>